<dbReference type="GO" id="GO:0022857">
    <property type="term" value="F:transmembrane transporter activity"/>
    <property type="evidence" value="ECO:0007669"/>
    <property type="project" value="InterPro"/>
</dbReference>
<comment type="subcellular location">
    <subcellularLocation>
        <location evidence="1">Cell membrane</location>
        <topology evidence="1">Multi-pass membrane protein</topology>
    </subcellularLocation>
</comment>
<dbReference type="Gene3D" id="1.20.1250.20">
    <property type="entry name" value="MFS general substrate transporter like domains"/>
    <property type="match status" value="1"/>
</dbReference>
<evidence type="ECO:0000256" key="4">
    <source>
        <dbReference type="ARBA" id="ARBA00022989"/>
    </source>
</evidence>
<keyword evidence="4 6" id="KW-1133">Transmembrane helix</keyword>
<evidence type="ECO:0000256" key="5">
    <source>
        <dbReference type="ARBA" id="ARBA00023136"/>
    </source>
</evidence>
<feature type="transmembrane region" description="Helical" evidence="6">
    <location>
        <begin position="314"/>
        <end position="336"/>
    </location>
</feature>
<dbReference type="SUPFAM" id="SSF103473">
    <property type="entry name" value="MFS general substrate transporter"/>
    <property type="match status" value="1"/>
</dbReference>
<evidence type="ECO:0000256" key="1">
    <source>
        <dbReference type="ARBA" id="ARBA00004651"/>
    </source>
</evidence>
<keyword evidence="5 6" id="KW-0472">Membrane</keyword>
<evidence type="ECO:0008006" key="9">
    <source>
        <dbReference type="Google" id="ProtNLM"/>
    </source>
</evidence>
<sequence>MLQRSTIQLISTEGLSTFSSQLFLFSLPIIAVSFLKLSDSQVGLINTSIGIGTLIFLLFFGPLCDIRKTHLLLSSLSLARCLLIAAASYMIATGILNFYTLAIISFFIAGLSAIYESAISAYIPKVIPGNDLHRINSWIAGLRTIADIATGSVAGILLSYAGASWSLLFISIAFLLSCLGPLSFNKKINKNDGESNNGKEIKKEFKSIFSGFKLIFEAPAHRKINIGIAQFNFFTSIIYSFYVIYCIRYADMSAIDIGISGSIGGVIGLIGILLSDRLSSFFSFKKIMFFSLFVPGVSGMLIVYLPIAFPQIKIAVLSIVLGVSSICVLVNISIFETYKQKTIEIKNIGKYSAASRCITWGIEPLGSFIGTLMVYFLPLNIVLILACLGVTASPFWLFTNIIPDKKIKEI</sequence>
<feature type="transmembrane region" description="Helical" evidence="6">
    <location>
        <begin position="287"/>
        <end position="308"/>
    </location>
</feature>
<keyword evidence="2" id="KW-1003">Cell membrane</keyword>
<protein>
    <recommendedName>
        <fullName evidence="9">Major facilitator superfamily (MFS) profile domain-containing protein</fullName>
    </recommendedName>
</protein>
<dbReference type="AlphaFoldDB" id="A0A2R8CIS6"/>
<feature type="transmembrane region" description="Helical" evidence="6">
    <location>
        <begin position="357"/>
        <end position="377"/>
    </location>
</feature>
<evidence type="ECO:0000256" key="3">
    <source>
        <dbReference type="ARBA" id="ARBA00022692"/>
    </source>
</evidence>
<keyword evidence="3 6" id="KW-0812">Transmembrane</keyword>
<evidence type="ECO:0000313" key="8">
    <source>
        <dbReference type="Proteomes" id="UP000244934"/>
    </source>
</evidence>
<proteinExistence type="predicted"/>
<accession>A0A2R8CIS6</accession>
<dbReference type="GO" id="GO:0005886">
    <property type="term" value="C:plasma membrane"/>
    <property type="evidence" value="ECO:0007669"/>
    <property type="project" value="UniProtKB-SubCell"/>
</dbReference>
<feature type="transmembrane region" description="Helical" evidence="6">
    <location>
        <begin position="224"/>
        <end position="245"/>
    </location>
</feature>
<feature type="transmembrane region" description="Helical" evidence="6">
    <location>
        <begin position="257"/>
        <end position="275"/>
    </location>
</feature>
<dbReference type="InterPro" id="IPR036259">
    <property type="entry name" value="MFS_trans_sf"/>
</dbReference>
<organism evidence="7 8">
    <name type="scientific">Kushneria phyllosphaerae</name>
    <dbReference type="NCBI Taxonomy" id="2100822"/>
    <lineage>
        <taxon>Bacteria</taxon>
        <taxon>Pseudomonadati</taxon>
        <taxon>Pseudomonadota</taxon>
        <taxon>Gammaproteobacteria</taxon>
        <taxon>Oceanospirillales</taxon>
        <taxon>Halomonadaceae</taxon>
        <taxon>Kushneria</taxon>
    </lineage>
</organism>
<evidence type="ECO:0000256" key="2">
    <source>
        <dbReference type="ARBA" id="ARBA00022475"/>
    </source>
</evidence>
<feature type="transmembrane region" description="Helical" evidence="6">
    <location>
        <begin position="98"/>
        <end position="123"/>
    </location>
</feature>
<keyword evidence="8" id="KW-1185">Reference proteome</keyword>
<dbReference type="Pfam" id="PF07690">
    <property type="entry name" value="MFS_1"/>
    <property type="match status" value="1"/>
</dbReference>
<dbReference type="EMBL" id="ONZI01000001">
    <property type="protein sequence ID" value="SPJ32790.1"/>
    <property type="molecule type" value="Genomic_DNA"/>
</dbReference>
<feature type="transmembrane region" description="Helical" evidence="6">
    <location>
        <begin position="164"/>
        <end position="184"/>
    </location>
</feature>
<gene>
    <name evidence="7" type="ORF">KSP9073_00791</name>
</gene>
<feature type="transmembrane region" description="Helical" evidence="6">
    <location>
        <begin position="383"/>
        <end position="402"/>
    </location>
</feature>
<evidence type="ECO:0000313" key="7">
    <source>
        <dbReference type="EMBL" id="SPJ32790.1"/>
    </source>
</evidence>
<dbReference type="InterPro" id="IPR011701">
    <property type="entry name" value="MFS"/>
</dbReference>
<dbReference type="Proteomes" id="UP000244934">
    <property type="component" value="Unassembled WGS sequence"/>
</dbReference>
<feature type="transmembrane region" description="Helical" evidence="6">
    <location>
        <begin position="71"/>
        <end position="92"/>
    </location>
</feature>
<evidence type="ECO:0000256" key="6">
    <source>
        <dbReference type="SAM" id="Phobius"/>
    </source>
</evidence>
<feature type="transmembrane region" description="Helical" evidence="6">
    <location>
        <begin position="135"/>
        <end position="158"/>
    </location>
</feature>
<dbReference type="PANTHER" id="PTHR23513">
    <property type="entry name" value="INTEGRAL MEMBRANE EFFLUX PROTEIN-RELATED"/>
    <property type="match status" value="1"/>
</dbReference>
<dbReference type="PANTHER" id="PTHR23513:SF6">
    <property type="entry name" value="MAJOR FACILITATOR SUPERFAMILY ASSOCIATED DOMAIN-CONTAINING PROTEIN"/>
    <property type="match status" value="1"/>
</dbReference>
<feature type="transmembrane region" description="Helical" evidence="6">
    <location>
        <begin position="21"/>
        <end position="38"/>
    </location>
</feature>
<feature type="transmembrane region" description="Helical" evidence="6">
    <location>
        <begin position="44"/>
        <end position="64"/>
    </location>
</feature>
<reference evidence="8" key="1">
    <citation type="submission" date="2018-03" db="EMBL/GenBank/DDBJ databases">
        <authorList>
            <person name="Navarro De La Torre S."/>
        </authorList>
    </citation>
    <scope>NUCLEOTIDE SEQUENCE [LARGE SCALE GENOMIC DNA]</scope>
    <source>
        <strain evidence="8">EAod3</strain>
    </source>
</reference>
<name>A0A2R8CIS6_9GAMM</name>